<evidence type="ECO:0000313" key="2">
    <source>
        <dbReference type="Proteomes" id="UP000195080"/>
    </source>
</evidence>
<protein>
    <recommendedName>
        <fullName evidence="3">Tetratricopeptide repeat protein</fullName>
    </recommendedName>
</protein>
<dbReference type="RefSeq" id="WP_086443878.1">
    <property type="nucleotide sequence ID" value="NZ_CP147248.1"/>
</dbReference>
<proteinExistence type="predicted"/>
<evidence type="ECO:0000313" key="1">
    <source>
        <dbReference type="EMBL" id="WYJ86505.1"/>
    </source>
</evidence>
<gene>
    <name evidence="1" type="ORF">A5866_001589</name>
</gene>
<accession>A0ABZ2T5C1</accession>
<reference evidence="2" key="1">
    <citation type="submission" date="2017-05" db="EMBL/GenBank/DDBJ databases">
        <title>The Genome Sequence of EEnterococcus faecalis 9F2_4866.</title>
        <authorList>
            <consortium name="The Broad Institute Genomics Platform"/>
            <consortium name="The Broad Institute Genomic Center for Infectious Diseases"/>
            <person name="Earl A."/>
            <person name="Manson A."/>
            <person name="Schwartman J."/>
            <person name="Gilmore M."/>
            <person name="Abouelleil A."/>
            <person name="Cao P."/>
            <person name="Chapman S."/>
            <person name="Cusick C."/>
            <person name="Shea T."/>
            <person name="Young S."/>
            <person name="Neafsey D."/>
            <person name="Nusbaum C."/>
            <person name="Birren B."/>
        </authorList>
    </citation>
    <scope>NUCLEOTIDE SEQUENCE [LARGE SCALE GENOMIC DNA]</scope>
    <source>
        <strain evidence="2">12C11_DIV0727</strain>
    </source>
</reference>
<keyword evidence="2" id="KW-1185">Reference proteome</keyword>
<name>A0ABZ2T5C1_9ENTE</name>
<evidence type="ECO:0008006" key="3">
    <source>
        <dbReference type="Google" id="ProtNLM"/>
    </source>
</evidence>
<dbReference type="Proteomes" id="UP000195080">
    <property type="component" value="Chromosome"/>
</dbReference>
<sequence>MFDFLKKKKTKPIKAEVDEVLTEEQKNELRQEIAELTLEITASEPIDSVLAEKHEKVGLLFAQLSEIDEAIASLEKSQSHKNSIGAGYKKLMSLYNQKRAEAAKKGDGAGIDQWMNKMDDMRQIAKKVTISG</sequence>
<organism evidence="1 2">
    <name type="scientific">Candidatus Enterococcus lemimoniae</name>
    <dbReference type="NCBI Taxonomy" id="1834167"/>
    <lineage>
        <taxon>Bacteria</taxon>
        <taxon>Bacillati</taxon>
        <taxon>Bacillota</taxon>
        <taxon>Bacilli</taxon>
        <taxon>Lactobacillales</taxon>
        <taxon>Enterococcaceae</taxon>
        <taxon>Enterococcus</taxon>
    </lineage>
</organism>
<dbReference type="EMBL" id="CP147248">
    <property type="protein sequence ID" value="WYJ86505.1"/>
    <property type="molecule type" value="Genomic_DNA"/>
</dbReference>